<dbReference type="RefSeq" id="WP_185668733.1">
    <property type="nucleotide sequence ID" value="NZ_JABBJF010000015.1"/>
</dbReference>
<evidence type="ECO:0008006" key="3">
    <source>
        <dbReference type="Google" id="ProtNLM"/>
    </source>
</evidence>
<accession>A0ABR6RVG6</accession>
<dbReference type="Proteomes" id="UP000607331">
    <property type="component" value="Unassembled WGS sequence"/>
</dbReference>
<sequence>MSEIDIRGDDALVALLLHAEKDDIDPLLDYITTDGKFDFSQSESVKAVLQDTKKSDTVDEDTLRLLVRELQHFGGNTFANLLRRNGARYSDIVNDVASHLKIKASETSSLEEKEALIVDAVFTSSWSTMSDEVRRQVLNDTGIYTNVSLDKLSQMDIPALQKAAVVASGLAQVAGGSALRLVAGLGLGRVLGFVTGPVGLALTSLYTAYDISNPAFRVTLPCVVQIAWIRLKKSRNLRLSESQPSVMTTIQNYDRRWVFENEERLPVLTVSSLAISAVKNVETLPQHDVTGISPLSPLLQTLPSLVTSVHLANHHYMEVVIEGALASVKGGAGYRGFSMGANGIKEHAVLLSPDNLHRLVNASLLLNVASAVLAQKHLADISHKLMQISETIREVSIFQNTARHSEIISFIEYLKQITPVVRARQSSVDYRQGLEDIEKRSISVQDHLRKDIVAIGEKVYSLKDNAFFGSADITSKILEQQKILDERIVEWDLTMKVRGQALHLLSHIGVESMLVQRRHQSIDDHYADFNRAIERVEQQMHQRIDGISAITEQTNTTLANKVLLRKWANSHLKQHIASIEVAHKAIGKIQKNMLDTPSSPTRMLVEMRNGEVVKCFSLPDC</sequence>
<evidence type="ECO:0000313" key="1">
    <source>
        <dbReference type="EMBL" id="MBC1187117.1"/>
    </source>
</evidence>
<dbReference type="EMBL" id="JABBJF010000015">
    <property type="protein sequence ID" value="MBC1187117.1"/>
    <property type="molecule type" value="Genomic_DNA"/>
</dbReference>
<keyword evidence="2" id="KW-1185">Reference proteome</keyword>
<organism evidence="1 2">
    <name type="scientific">Kluyvera sichuanensis</name>
    <dbReference type="NCBI Taxonomy" id="2725494"/>
    <lineage>
        <taxon>Bacteria</taxon>
        <taxon>Pseudomonadati</taxon>
        <taxon>Pseudomonadota</taxon>
        <taxon>Gammaproteobacteria</taxon>
        <taxon>Enterobacterales</taxon>
        <taxon>Enterobacteriaceae</taxon>
        <taxon>Kluyvera</taxon>
    </lineage>
</organism>
<gene>
    <name evidence="1" type="ORF">HII27_15505</name>
</gene>
<name>A0ABR6RVG6_9ENTR</name>
<protein>
    <recommendedName>
        <fullName evidence="3">DUF3944 domain-containing protein</fullName>
    </recommendedName>
</protein>
<comment type="caution">
    <text evidence="1">The sequence shown here is derived from an EMBL/GenBank/DDBJ whole genome shotgun (WGS) entry which is preliminary data.</text>
</comment>
<evidence type="ECO:0000313" key="2">
    <source>
        <dbReference type="Proteomes" id="UP000607331"/>
    </source>
</evidence>
<proteinExistence type="predicted"/>
<reference evidence="1 2" key="1">
    <citation type="submission" date="2020-04" db="EMBL/GenBank/DDBJ databases">
        <title>The draft genome of Kluyvera sichuanensis strain SCKS090646.</title>
        <authorList>
            <person name="Wei L."/>
            <person name="Liu L."/>
            <person name="Feng Y."/>
            <person name="Zong Z."/>
        </authorList>
    </citation>
    <scope>NUCLEOTIDE SEQUENCE [LARGE SCALE GENOMIC DNA]</scope>
    <source>
        <strain evidence="1 2">090646</strain>
    </source>
</reference>